<reference evidence="1" key="1">
    <citation type="submission" date="2022-06" db="EMBL/GenBank/DDBJ databases">
        <authorList>
            <person name="Berger JAMES D."/>
            <person name="Berger JAMES D."/>
        </authorList>
    </citation>
    <scope>NUCLEOTIDE SEQUENCE [LARGE SCALE GENOMIC DNA]</scope>
</reference>
<sequence length="103" mass="11462">MSSLTSNVCATIRKHIPLIKFRSQLKNAIGKSVDTNVHASTSTFVVKSSVPREAAVELSAINPKFRRKMMTEEEVAFYEVISLLSSTSPREDFSVIDLVFHCS</sequence>
<proteinExistence type="predicted"/>
<name>A0AA85K2W4_TRIRE</name>
<keyword evidence="1" id="KW-1185">Reference proteome</keyword>
<evidence type="ECO:0000313" key="2">
    <source>
        <dbReference type="WBParaSite" id="TREG1_57740.1"/>
    </source>
</evidence>
<protein>
    <submittedName>
        <fullName evidence="2">Uncharacterized protein</fullName>
    </submittedName>
</protein>
<dbReference type="WBParaSite" id="TREG1_57740.1">
    <property type="protein sequence ID" value="TREG1_57740.1"/>
    <property type="gene ID" value="TREG1_57740"/>
</dbReference>
<reference evidence="2" key="2">
    <citation type="submission" date="2023-11" db="UniProtKB">
        <authorList>
            <consortium name="WormBaseParasite"/>
        </authorList>
    </citation>
    <scope>IDENTIFICATION</scope>
</reference>
<dbReference type="AlphaFoldDB" id="A0AA85K2W4"/>
<evidence type="ECO:0000313" key="1">
    <source>
        <dbReference type="Proteomes" id="UP000050795"/>
    </source>
</evidence>
<dbReference type="Proteomes" id="UP000050795">
    <property type="component" value="Unassembled WGS sequence"/>
</dbReference>
<organism evidence="1 2">
    <name type="scientific">Trichobilharzia regenti</name>
    <name type="common">Nasal bird schistosome</name>
    <dbReference type="NCBI Taxonomy" id="157069"/>
    <lineage>
        <taxon>Eukaryota</taxon>
        <taxon>Metazoa</taxon>
        <taxon>Spiralia</taxon>
        <taxon>Lophotrochozoa</taxon>
        <taxon>Platyhelminthes</taxon>
        <taxon>Trematoda</taxon>
        <taxon>Digenea</taxon>
        <taxon>Strigeidida</taxon>
        <taxon>Schistosomatoidea</taxon>
        <taxon>Schistosomatidae</taxon>
        <taxon>Trichobilharzia</taxon>
    </lineage>
</organism>
<accession>A0AA85K2W4</accession>